<dbReference type="InterPro" id="IPR011032">
    <property type="entry name" value="GroES-like_sf"/>
</dbReference>
<dbReference type="InterPro" id="IPR002328">
    <property type="entry name" value="ADH_Zn_CS"/>
</dbReference>
<accession>A0ABY8BYJ8</accession>
<dbReference type="Pfam" id="PF00107">
    <property type="entry name" value="ADH_zinc_N"/>
    <property type="match status" value="1"/>
</dbReference>
<keyword evidence="4 6" id="KW-0862">Zinc</keyword>
<sequence>MSIPQTMRAAVLVRPGEIRIQEREVPAPGPDEVLVEVSAVGVCGSDVHFYKEGRLGDWVVDEPLVLGHESGGHIVAVGRDVAPHRIGERVSIEPQHPSPSSAETLRGDYNLDPHMRFYAVPGTDGAFCQYVTIQGHFAHPVPDNVSDGAAALLEPLSVAIAAGRKAELGLGSRVLVTGAGPVGLAVAQVARAAGAVEVLITDISAERRAAALRFGATAALDPAADAAAVATAGVDAFIDASGAGAAVRAGLEALRPAGRAVLVGMGLAELPFPVTHIQNNELVVTGVFRYANTWPTAVAMAATGMVDLDAMITGAFPLAQTAAAMESTTAPGTIKSVVEPQH</sequence>
<dbReference type="CDD" id="cd05285">
    <property type="entry name" value="sorbitol_DH"/>
    <property type="match status" value="1"/>
</dbReference>
<dbReference type="InterPro" id="IPR020843">
    <property type="entry name" value="ER"/>
</dbReference>
<dbReference type="Pfam" id="PF08240">
    <property type="entry name" value="ADH_N"/>
    <property type="match status" value="1"/>
</dbReference>
<gene>
    <name evidence="8" type="ORF">PU630_01580</name>
</gene>
<dbReference type="SMART" id="SM00829">
    <property type="entry name" value="PKS_ER"/>
    <property type="match status" value="1"/>
</dbReference>
<name>A0ABY8BYJ8_9MICO</name>
<evidence type="ECO:0000259" key="7">
    <source>
        <dbReference type="SMART" id="SM00829"/>
    </source>
</evidence>
<keyword evidence="3 6" id="KW-0479">Metal-binding</keyword>
<dbReference type="InterPro" id="IPR013149">
    <property type="entry name" value="ADH-like_C"/>
</dbReference>
<dbReference type="RefSeq" id="WP_275278603.1">
    <property type="nucleotide sequence ID" value="NZ_CP119108.1"/>
</dbReference>
<comment type="cofactor">
    <cofactor evidence="1 6">
        <name>Zn(2+)</name>
        <dbReference type="ChEBI" id="CHEBI:29105"/>
    </cofactor>
</comment>
<evidence type="ECO:0000256" key="1">
    <source>
        <dbReference type="ARBA" id="ARBA00001947"/>
    </source>
</evidence>
<feature type="domain" description="Enoyl reductase (ER)" evidence="7">
    <location>
        <begin position="16"/>
        <end position="338"/>
    </location>
</feature>
<dbReference type="InterPro" id="IPR036291">
    <property type="entry name" value="NAD(P)-bd_dom_sf"/>
</dbReference>
<evidence type="ECO:0000256" key="6">
    <source>
        <dbReference type="RuleBase" id="RU361277"/>
    </source>
</evidence>
<dbReference type="PANTHER" id="PTHR43161">
    <property type="entry name" value="SORBITOL DEHYDROGENASE"/>
    <property type="match status" value="1"/>
</dbReference>
<dbReference type="Proteomes" id="UP001214553">
    <property type="component" value="Chromosome"/>
</dbReference>
<dbReference type="Gene3D" id="3.40.50.720">
    <property type="entry name" value="NAD(P)-binding Rossmann-like Domain"/>
    <property type="match status" value="1"/>
</dbReference>
<evidence type="ECO:0000313" key="9">
    <source>
        <dbReference type="Proteomes" id="UP001214553"/>
    </source>
</evidence>
<dbReference type="PROSITE" id="PS00059">
    <property type="entry name" value="ADH_ZINC"/>
    <property type="match status" value="1"/>
</dbReference>
<dbReference type="PANTHER" id="PTHR43161:SF9">
    <property type="entry name" value="SORBITOL DEHYDROGENASE"/>
    <property type="match status" value="1"/>
</dbReference>
<evidence type="ECO:0000256" key="4">
    <source>
        <dbReference type="ARBA" id="ARBA00022833"/>
    </source>
</evidence>
<dbReference type="EMBL" id="CP119108">
    <property type="protein sequence ID" value="WEG09279.1"/>
    <property type="molecule type" value="Genomic_DNA"/>
</dbReference>
<reference evidence="8 9" key="1">
    <citation type="submission" date="2023-03" db="EMBL/GenBank/DDBJ databases">
        <title>Genome sequence of Microbacterium sp. KACC 23027.</title>
        <authorList>
            <person name="Kim S."/>
            <person name="Heo J."/>
            <person name="Kwon S.-W."/>
        </authorList>
    </citation>
    <scope>NUCLEOTIDE SEQUENCE [LARGE SCALE GENOMIC DNA]</scope>
    <source>
        <strain evidence="8 9">KACC 23027</strain>
    </source>
</reference>
<dbReference type="SUPFAM" id="SSF51735">
    <property type="entry name" value="NAD(P)-binding Rossmann-fold domains"/>
    <property type="match status" value="1"/>
</dbReference>
<proteinExistence type="inferred from homology"/>
<protein>
    <submittedName>
        <fullName evidence="8">NAD(P)-dependent alcohol dehydrogenase</fullName>
    </submittedName>
</protein>
<evidence type="ECO:0000313" key="8">
    <source>
        <dbReference type="EMBL" id="WEG09279.1"/>
    </source>
</evidence>
<organism evidence="8 9">
    <name type="scientific">Microbacterium horticulturae</name>
    <dbReference type="NCBI Taxonomy" id="3028316"/>
    <lineage>
        <taxon>Bacteria</taxon>
        <taxon>Bacillati</taxon>
        <taxon>Actinomycetota</taxon>
        <taxon>Actinomycetes</taxon>
        <taxon>Micrococcales</taxon>
        <taxon>Microbacteriaceae</taxon>
        <taxon>Microbacterium</taxon>
    </lineage>
</organism>
<keyword evidence="5" id="KW-0560">Oxidoreductase</keyword>
<keyword evidence="9" id="KW-1185">Reference proteome</keyword>
<evidence type="ECO:0000256" key="5">
    <source>
        <dbReference type="ARBA" id="ARBA00023002"/>
    </source>
</evidence>
<evidence type="ECO:0000256" key="3">
    <source>
        <dbReference type="ARBA" id="ARBA00022723"/>
    </source>
</evidence>
<dbReference type="InterPro" id="IPR045306">
    <property type="entry name" value="SDH-like"/>
</dbReference>
<dbReference type="Gene3D" id="3.90.180.10">
    <property type="entry name" value="Medium-chain alcohol dehydrogenases, catalytic domain"/>
    <property type="match status" value="1"/>
</dbReference>
<dbReference type="InterPro" id="IPR013154">
    <property type="entry name" value="ADH-like_N"/>
</dbReference>
<comment type="similarity">
    <text evidence="2 6">Belongs to the zinc-containing alcohol dehydrogenase family.</text>
</comment>
<evidence type="ECO:0000256" key="2">
    <source>
        <dbReference type="ARBA" id="ARBA00008072"/>
    </source>
</evidence>
<dbReference type="SUPFAM" id="SSF50129">
    <property type="entry name" value="GroES-like"/>
    <property type="match status" value="1"/>
</dbReference>